<dbReference type="InterPro" id="IPR013785">
    <property type="entry name" value="Aldolase_TIM"/>
</dbReference>
<evidence type="ECO:0000256" key="9">
    <source>
        <dbReference type="ARBA" id="ARBA00049401"/>
    </source>
</evidence>
<sequence>MSAPMDSNLFHKLGLKHPLIVAPMAGGPSSPELVAAASAAGALGAMGGAYYNAAAIEAFAAQVRQQTDKPFAINLFIPHSIPEVGADQVERAAAATAHYRAELELPAPQLSAPYEEDFDAQFEAVLRVKPACFSFVFGLLSADHVREARKAGIPLIGTATTLAEARALEDSGVDAITLQGFEAGGHRGIFDAHAPDPEIGLRDLLAQSVGKIRVPLIAAGGIMTAGDIRVALQAGAQAVQMGTAFLTCTEAGTSAPYRARLLETSERRTRTTRAFSGRFARGLENRFMNEMETKGAAILPFPAQNKFTRDIRGASTAKGSADFLSLWAGTGKGDLWQGSTAALIDRLFTQ</sequence>
<accession>A0A1C3UV45</accession>
<organism evidence="10 11">
    <name type="scientific">Rhizobium lusitanum</name>
    <dbReference type="NCBI Taxonomy" id="293958"/>
    <lineage>
        <taxon>Bacteria</taxon>
        <taxon>Pseudomonadati</taxon>
        <taxon>Pseudomonadota</taxon>
        <taxon>Alphaproteobacteria</taxon>
        <taxon>Hyphomicrobiales</taxon>
        <taxon>Rhizobiaceae</taxon>
        <taxon>Rhizobium/Agrobacterium group</taxon>
        <taxon>Rhizobium</taxon>
    </lineage>
</organism>
<dbReference type="InterPro" id="IPR004136">
    <property type="entry name" value="NMO"/>
</dbReference>
<evidence type="ECO:0000256" key="4">
    <source>
        <dbReference type="ARBA" id="ARBA00022630"/>
    </source>
</evidence>
<evidence type="ECO:0000256" key="6">
    <source>
        <dbReference type="ARBA" id="ARBA00023002"/>
    </source>
</evidence>
<evidence type="ECO:0000256" key="3">
    <source>
        <dbReference type="ARBA" id="ARBA00022575"/>
    </source>
</evidence>
<protein>
    <recommendedName>
        <fullName evidence="8">Propionate 3-nitronate monooxygenase</fullName>
    </recommendedName>
</protein>
<dbReference type="CDD" id="cd04730">
    <property type="entry name" value="NPD_like"/>
    <property type="match status" value="1"/>
</dbReference>
<dbReference type="GO" id="GO:0009636">
    <property type="term" value="P:response to toxic substance"/>
    <property type="evidence" value="ECO:0007669"/>
    <property type="project" value="UniProtKB-KW"/>
</dbReference>
<dbReference type="Gene3D" id="3.20.20.70">
    <property type="entry name" value="Aldolase class I"/>
    <property type="match status" value="1"/>
</dbReference>
<keyword evidence="4" id="KW-0285">Flavoprotein</keyword>
<dbReference type="RefSeq" id="WP_167669536.1">
    <property type="nucleotide sequence ID" value="NZ_FMAF01000003.1"/>
</dbReference>
<keyword evidence="7 10" id="KW-0503">Monooxygenase</keyword>
<dbReference type="Proteomes" id="UP000199205">
    <property type="component" value="Unassembled WGS sequence"/>
</dbReference>
<evidence type="ECO:0000256" key="7">
    <source>
        <dbReference type="ARBA" id="ARBA00023033"/>
    </source>
</evidence>
<evidence type="ECO:0000313" key="10">
    <source>
        <dbReference type="EMBL" id="SCB19318.1"/>
    </source>
</evidence>
<dbReference type="SUPFAM" id="SSF51412">
    <property type="entry name" value="Inosine monophosphate dehydrogenase (IMPDH)"/>
    <property type="match status" value="1"/>
</dbReference>
<proteinExistence type="inferred from homology"/>
<keyword evidence="6" id="KW-0560">Oxidoreductase</keyword>
<dbReference type="GO" id="GO:0018580">
    <property type="term" value="F:nitronate monooxygenase activity"/>
    <property type="evidence" value="ECO:0007669"/>
    <property type="project" value="InterPro"/>
</dbReference>
<dbReference type="Pfam" id="PF03060">
    <property type="entry name" value="NMO"/>
    <property type="match status" value="1"/>
</dbReference>
<evidence type="ECO:0000256" key="8">
    <source>
        <dbReference type="ARBA" id="ARBA00031155"/>
    </source>
</evidence>
<gene>
    <name evidence="10" type="ORF">GA0061101_103387</name>
</gene>
<comment type="catalytic activity">
    <reaction evidence="9">
        <text>3 propionate 3-nitronate + 3 O2 + H2O = 3 3-oxopropanoate + 2 nitrate + nitrite + H2O2 + 3 H(+)</text>
        <dbReference type="Rhea" id="RHEA:57332"/>
        <dbReference type="ChEBI" id="CHEBI:15377"/>
        <dbReference type="ChEBI" id="CHEBI:15378"/>
        <dbReference type="ChEBI" id="CHEBI:15379"/>
        <dbReference type="ChEBI" id="CHEBI:16240"/>
        <dbReference type="ChEBI" id="CHEBI:16301"/>
        <dbReference type="ChEBI" id="CHEBI:17632"/>
        <dbReference type="ChEBI" id="CHEBI:33190"/>
        <dbReference type="ChEBI" id="CHEBI:136067"/>
    </reaction>
</comment>
<evidence type="ECO:0000256" key="2">
    <source>
        <dbReference type="ARBA" id="ARBA00009881"/>
    </source>
</evidence>
<evidence type="ECO:0000313" key="11">
    <source>
        <dbReference type="Proteomes" id="UP000199205"/>
    </source>
</evidence>
<evidence type="ECO:0000256" key="5">
    <source>
        <dbReference type="ARBA" id="ARBA00022643"/>
    </source>
</evidence>
<comment type="cofactor">
    <cofactor evidence="1">
        <name>FMN</name>
        <dbReference type="ChEBI" id="CHEBI:58210"/>
    </cofactor>
</comment>
<dbReference type="AlphaFoldDB" id="A0A1C3UV45"/>
<dbReference type="EMBL" id="FMAF01000003">
    <property type="protein sequence ID" value="SCB19318.1"/>
    <property type="molecule type" value="Genomic_DNA"/>
</dbReference>
<dbReference type="PANTHER" id="PTHR42747:SF3">
    <property type="entry name" value="NITRONATE MONOOXYGENASE-RELATED"/>
    <property type="match status" value="1"/>
</dbReference>
<evidence type="ECO:0000256" key="1">
    <source>
        <dbReference type="ARBA" id="ARBA00001917"/>
    </source>
</evidence>
<reference evidence="11" key="1">
    <citation type="submission" date="2016-08" db="EMBL/GenBank/DDBJ databases">
        <authorList>
            <person name="Varghese N."/>
            <person name="Submissions Spin"/>
        </authorList>
    </citation>
    <scope>NUCLEOTIDE SEQUENCE [LARGE SCALE GENOMIC DNA]</scope>
    <source>
        <strain evidence="11">P1-7</strain>
    </source>
</reference>
<dbReference type="PANTHER" id="PTHR42747">
    <property type="entry name" value="NITRONATE MONOOXYGENASE-RELATED"/>
    <property type="match status" value="1"/>
</dbReference>
<comment type="similarity">
    <text evidence="2">Belongs to the nitronate monooxygenase family. NMO class I subfamily.</text>
</comment>
<keyword evidence="3" id="KW-0216">Detoxification</keyword>
<keyword evidence="5" id="KW-0288">FMN</keyword>
<name>A0A1C3UV45_9HYPH</name>